<feature type="domain" description="Phosphatidic acid phosphatase type 2/haloperoxidase" evidence="2">
    <location>
        <begin position="65"/>
        <end position="180"/>
    </location>
</feature>
<reference evidence="3" key="1">
    <citation type="journal article" date="2012" name="Science">
        <title>Fermentation, hydrogen, and sulfur metabolism in multiple uncultivated bacterial phyla.</title>
        <authorList>
            <person name="Wrighton K.C."/>
            <person name="Thomas B.C."/>
            <person name="Sharon I."/>
            <person name="Miller C.S."/>
            <person name="Castelle C.J."/>
            <person name="VerBerkmoes N.C."/>
            <person name="Wilkins M.J."/>
            <person name="Hettich R.L."/>
            <person name="Lipton M.S."/>
            <person name="Williams K.H."/>
            <person name="Long P.E."/>
            <person name="Banfield J.F."/>
        </authorList>
    </citation>
    <scope>NUCLEOTIDE SEQUENCE [LARGE SCALE GENOMIC DNA]</scope>
</reference>
<feature type="transmembrane region" description="Helical" evidence="1">
    <location>
        <begin position="160"/>
        <end position="177"/>
    </location>
</feature>
<proteinExistence type="predicted"/>
<feature type="transmembrane region" description="Helical" evidence="1">
    <location>
        <begin position="37"/>
        <end position="55"/>
    </location>
</feature>
<name>K2AWV5_9BACT</name>
<feature type="transmembrane region" description="Helical" evidence="1">
    <location>
        <begin position="135"/>
        <end position="154"/>
    </location>
</feature>
<sequence>MLQSLISADISILNYFRWVVNPSSHLQVELVKLLADFWVIFVALLLVWLWFFGVYKKKDLPKQKALWIFYSIAFSFLIYVILNLGLPLRPRPETVSAIRPLVDHLPDNSFPSWHAIFAGATILASFLFCWKKWIIWSLVVVLSLMLISRIIAWIHYPSDIFVWLIIWFAGSFVIFKLKDKEIFTKYLIPYPVKLAKFFKL</sequence>
<feature type="transmembrane region" description="Helical" evidence="1">
    <location>
        <begin position="67"/>
        <end position="86"/>
    </location>
</feature>
<dbReference type="InterPro" id="IPR036938">
    <property type="entry name" value="PAP2/HPO_sf"/>
</dbReference>
<keyword evidence="1" id="KW-0812">Transmembrane</keyword>
<accession>K2AWV5</accession>
<comment type="caution">
    <text evidence="3">The sequence shown here is derived from an EMBL/GenBank/DDBJ whole genome shotgun (WGS) entry which is preliminary data.</text>
</comment>
<keyword evidence="1" id="KW-0472">Membrane</keyword>
<evidence type="ECO:0000256" key="1">
    <source>
        <dbReference type="SAM" id="Phobius"/>
    </source>
</evidence>
<feature type="transmembrane region" description="Helical" evidence="1">
    <location>
        <begin position="110"/>
        <end position="128"/>
    </location>
</feature>
<dbReference type="EMBL" id="AMFJ01021641">
    <property type="protein sequence ID" value="EKD66272.1"/>
    <property type="molecule type" value="Genomic_DNA"/>
</dbReference>
<evidence type="ECO:0000313" key="3">
    <source>
        <dbReference type="EMBL" id="EKD66272.1"/>
    </source>
</evidence>
<dbReference type="Gene3D" id="1.20.144.10">
    <property type="entry name" value="Phosphatidic acid phosphatase type 2/haloperoxidase"/>
    <property type="match status" value="1"/>
</dbReference>
<dbReference type="InterPro" id="IPR000326">
    <property type="entry name" value="PAP2/HPO"/>
</dbReference>
<evidence type="ECO:0000259" key="2">
    <source>
        <dbReference type="Pfam" id="PF01569"/>
    </source>
</evidence>
<gene>
    <name evidence="3" type="ORF">ACD_49C00055G0009</name>
</gene>
<keyword evidence="1" id="KW-1133">Transmembrane helix</keyword>
<dbReference type="Pfam" id="PF01569">
    <property type="entry name" value="PAP2"/>
    <property type="match status" value="1"/>
</dbReference>
<protein>
    <recommendedName>
        <fullName evidence="2">Phosphatidic acid phosphatase type 2/haloperoxidase domain-containing protein</fullName>
    </recommendedName>
</protein>
<dbReference type="SUPFAM" id="SSF48317">
    <property type="entry name" value="Acid phosphatase/Vanadium-dependent haloperoxidase"/>
    <property type="match status" value="1"/>
</dbReference>
<organism evidence="3">
    <name type="scientific">uncultured bacterium</name>
    <name type="common">gcode 4</name>
    <dbReference type="NCBI Taxonomy" id="1234023"/>
    <lineage>
        <taxon>Bacteria</taxon>
        <taxon>environmental samples</taxon>
    </lineage>
</organism>
<dbReference type="AlphaFoldDB" id="K2AWV5"/>